<evidence type="ECO:0008006" key="4">
    <source>
        <dbReference type="Google" id="ProtNLM"/>
    </source>
</evidence>
<dbReference type="Proteomes" id="UP001453229">
    <property type="component" value="Chromosome"/>
</dbReference>
<gene>
    <name evidence="2" type="ORF">AAGT95_08060</name>
</gene>
<feature type="compositionally biased region" description="Low complexity" evidence="1">
    <location>
        <begin position="198"/>
        <end position="217"/>
    </location>
</feature>
<proteinExistence type="predicted"/>
<dbReference type="RefSeq" id="WP_342596135.1">
    <property type="nucleotide sequence ID" value="NZ_CP151919.1"/>
</dbReference>
<evidence type="ECO:0000313" key="3">
    <source>
        <dbReference type="Proteomes" id="UP001453229"/>
    </source>
</evidence>
<protein>
    <recommendedName>
        <fullName evidence="4">Type III secretion protein</fullName>
    </recommendedName>
</protein>
<organism evidence="2 3">
    <name type="scientific">Salinicola lusitanus</name>
    <dbReference type="NCBI Taxonomy" id="1949085"/>
    <lineage>
        <taxon>Bacteria</taxon>
        <taxon>Pseudomonadati</taxon>
        <taxon>Pseudomonadota</taxon>
        <taxon>Gammaproteobacteria</taxon>
        <taxon>Oceanospirillales</taxon>
        <taxon>Halomonadaceae</taxon>
        <taxon>Salinicola</taxon>
    </lineage>
</organism>
<feature type="region of interest" description="Disordered" evidence="1">
    <location>
        <begin position="198"/>
        <end position="223"/>
    </location>
</feature>
<sequence>MTAAPSPELPVRIDPANWAGTLDGIASDETLHRWCRQPRFQHRLVERLRRRHHLPAQAELPPRDPIDQTLCLLDGESLTHCARAAGIIFHAGALVREIRAPRVAAVKQRFGAELYALALAKREHGQTEESEVRDLDAFEAEVERDGRRCLLAWADAQPAALRAWLQLGWYGRLARDDAEANDGAMEIARLAAAERLAAETAAAAQNQPQPAGPAAPDRGGERP</sequence>
<name>A0ABZ3CXX2_9GAMM</name>
<evidence type="ECO:0000313" key="2">
    <source>
        <dbReference type="EMBL" id="XAD55925.1"/>
    </source>
</evidence>
<keyword evidence="3" id="KW-1185">Reference proteome</keyword>
<dbReference type="EMBL" id="CP151919">
    <property type="protein sequence ID" value="XAD55925.1"/>
    <property type="molecule type" value="Genomic_DNA"/>
</dbReference>
<reference evidence="2 3" key="1">
    <citation type="submission" date="2024-04" db="EMBL/GenBank/DDBJ databases">
        <title>Salinicola lusitanus LLJ914,a marine bacterium isolated from the Okinawa Trough.</title>
        <authorList>
            <person name="Li J."/>
        </authorList>
    </citation>
    <scope>NUCLEOTIDE SEQUENCE [LARGE SCALE GENOMIC DNA]</scope>
    <source>
        <strain evidence="2 3">LLJ914</strain>
    </source>
</reference>
<evidence type="ECO:0000256" key="1">
    <source>
        <dbReference type="SAM" id="MobiDB-lite"/>
    </source>
</evidence>
<accession>A0ABZ3CXX2</accession>